<dbReference type="KEGG" id="ovi:T265_05305"/>
<sequence length="203" mass="22550">MFTACLHPEEDNKNSGRLYLTYRSAVAPFRRQTAMPPEGCTRAGLLPSCSSLDRRSQEAQVGFEPRIFFVSRRSLRVPATLMIYSNPNWTVSEKHTHLRIMPTETCGGLCAAHSVVEYHKREIAPLSFERSSSCSGVIIPVSPHQREALDSSFTLIRALVTLPDWEVLTSGSIDRTTRAITGSSSNDESGTPITSLKREHVQT</sequence>
<dbReference type="GeneID" id="20319487"/>
<dbReference type="OrthoDB" id="449052at2759"/>
<name>A0A074ZKX3_OPIVI</name>
<organism evidence="2 3">
    <name type="scientific">Opisthorchis viverrini</name>
    <name type="common">Southeast Asian liver fluke</name>
    <dbReference type="NCBI Taxonomy" id="6198"/>
    <lineage>
        <taxon>Eukaryota</taxon>
        <taxon>Metazoa</taxon>
        <taxon>Spiralia</taxon>
        <taxon>Lophotrochozoa</taxon>
        <taxon>Platyhelminthes</taxon>
        <taxon>Trematoda</taxon>
        <taxon>Digenea</taxon>
        <taxon>Opisthorchiida</taxon>
        <taxon>Opisthorchiata</taxon>
        <taxon>Opisthorchiidae</taxon>
        <taxon>Opisthorchis</taxon>
    </lineage>
</organism>
<gene>
    <name evidence="2" type="ORF">T265_05305</name>
</gene>
<dbReference type="RefSeq" id="XP_009168552.1">
    <property type="nucleotide sequence ID" value="XM_009170288.1"/>
</dbReference>
<dbReference type="AlphaFoldDB" id="A0A074ZKX3"/>
<proteinExistence type="predicted"/>
<dbReference type="Proteomes" id="UP000054324">
    <property type="component" value="Unassembled WGS sequence"/>
</dbReference>
<keyword evidence="3" id="KW-1185">Reference proteome</keyword>
<dbReference type="EMBL" id="KL596717">
    <property type="protein sequence ID" value="KER27671.1"/>
    <property type="molecule type" value="Genomic_DNA"/>
</dbReference>
<reference evidence="2 3" key="1">
    <citation type="submission" date="2013-11" db="EMBL/GenBank/DDBJ databases">
        <title>Opisthorchis viverrini - life in the bile duct.</title>
        <authorList>
            <person name="Young N.D."/>
            <person name="Nagarajan N."/>
            <person name="Lin S.J."/>
            <person name="Korhonen P.K."/>
            <person name="Jex A.R."/>
            <person name="Hall R.S."/>
            <person name="Safavi-Hemami H."/>
            <person name="Kaewkong W."/>
            <person name="Bertrand D."/>
            <person name="Gao S."/>
            <person name="Seet Q."/>
            <person name="Wongkham S."/>
            <person name="Teh B.T."/>
            <person name="Wongkham C."/>
            <person name="Intapan P.M."/>
            <person name="Maleewong W."/>
            <person name="Yang X."/>
            <person name="Hu M."/>
            <person name="Wang Z."/>
            <person name="Hofmann A."/>
            <person name="Sternberg P.W."/>
            <person name="Tan P."/>
            <person name="Wang J."/>
            <person name="Gasser R.B."/>
        </authorList>
    </citation>
    <scope>NUCLEOTIDE SEQUENCE [LARGE SCALE GENOMIC DNA]</scope>
</reference>
<feature type="region of interest" description="Disordered" evidence="1">
    <location>
        <begin position="177"/>
        <end position="203"/>
    </location>
</feature>
<evidence type="ECO:0000313" key="3">
    <source>
        <dbReference type="Proteomes" id="UP000054324"/>
    </source>
</evidence>
<accession>A0A074ZKX3</accession>
<feature type="compositionally biased region" description="Polar residues" evidence="1">
    <location>
        <begin position="177"/>
        <end position="194"/>
    </location>
</feature>
<protein>
    <submittedName>
        <fullName evidence="2">Uncharacterized protein</fullName>
    </submittedName>
</protein>
<evidence type="ECO:0000256" key="1">
    <source>
        <dbReference type="SAM" id="MobiDB-lite"/>
    </source>
</evidence>
<evidence type="ECO:0000313" key="2">
    <source>
        <dbReference type="EMBL" id="KER27671.1"/>
    </source>
</evidence>
<dbReference type="CTD" id="20319487"/>